<evidence type="ECO:0000313" key="4">
    <source>
        <dbReference type="Proteomes" id="UP000621856"/>
    </source>
</evidence>
<evidence type="ECO:0000313" key="3">
    <source>
        <dbReference type="EMBL" id="NHK28447.1"/>
    </source>
</evidence>
<comment type="caution">
    <text evidence="2">The sequence shown here is derived from an EMBL/GenBank/DDBJ whole genome shotgun (WGS) entry which is preliminary data.</text>
</comment>
<dbReference type="Proteomes" id="UP000621856">
    <property type="component" value="Unassembled WGS sequence"/>
</dbReference>
<reference evidence="3 5" key="2">
    <citation type="submission" date="2020-02" db="EMBL/GenBank/DDBJ databases">
        <title>Genome sequence of Parvularcula flava strain NH6-79.</title>
        <authorList>
            <person name="Abdul Karim M.H."/>
            <person name="Lam M.Q."/>
            <person name="Chen S.J."/>
            <person name="Yahya A."/>
            <person name="Shahir S."/>
            <person name="Shamsir M.S."/>
            <person name="Chong C.S."/>
        </authorList>
    </citation>
    <scope>NUCLEOTIDE SEQUENCE [LARGE SCALE GENOMIC DNA]</scope>
    <source>
        <strain evidence="3 5">NH6-79</strain>
    </source>
</reference>
<dbReference type="AlphaFoldDB" id="A0A8J3A7L9"/>
<dbReference type="Proteomes" id="UP000818603">
    <property type="component" value="Unassembled WGS sequence"/>
</dbReference>
<feature type="chain" id="PRO_5035298539" evidence="1">
    <location>
        <begin position="22"/>
        <end position="175"/>
    </location>
</feature>
<keyword evidence="1" id="KW-0732">Signal</keyword>
<reference evidence="2" key="3">
    <citation type="submission" date="2020-09" db="EMBL/GenBank/DDBJ databases">
        <authorList>
            <person name="Sun Q."/>
            <person name="Zhou Y."/>
        </authorList>
    </citation>
    <scope>NUCLEOTIDE SEQUENCE</scope>
    <source>
        <strain evidence="2">CGMCC 1.14984</strain>
    </source>
</reference>
<accession>A0A8J3A7L9</accession>
<dbReference type="PROSITE" id="PS51257">
    <property type="entry name" value="PROKAR_LIPOPROTEIN"/>
    <property type="match status" value="1"/>
</dbReference>
<sequence length="175" mass="18252">MALRLISLLLLVSGLSACASALPNGAAPVTSLYSYSDTARFMLGDICLPSVVEGVPLSTRADVPGVYPVEGASNSWRAGPAGAVRVTQLAPDTCEVSVTRGVATEIRAALIREVETSKPDFRLVDSVQGGRDVTDTFCAPFPSGLTVILRTAESDPDSSVISVTARAGIRRDLCL</sequence>
<evidence type="ECO:0000313" key="2">
    <source>
        <dbReference type="EMBL" id="GGH98504.1"/>
    </source>
</evidence>
<dbReference type="RefSeq" id="WP_155140464.1">
    <property type="nucleotide sequence ID" value="NZ_BMGZ01000002.1"/>
</dbReference>
<organism evidence="2 4">
    <name type="scientific">Aquisalinus luteolus</name>
    <dbReference type="NCBI Taxonomy" id="1566827"/>
    <lineage>
        <taxon>Bacteria</taxon>
        <taxon>Pseudomonadati</taxon>
        <taxon>Pseudomonadota</taxon>
        <taxon>Alphaproteobacteria</taxon>
        <taxon>Parvularculales</taxon>
        <taxon>Parvularculaceae</taxon>
        <taxon>Aquisalinus</taxon>
    </lineage>
</organism>
<feature type="signal peptide" evidence="1">
    <location>
        <begin position="1"/>
        <end position="21"/>
    </location>
</feature>
<evidence type="ECO:0000256" key="1">
    <source>
        <dbReference type="SAM" id="SignalP"/>
    </source>
</evidence>
<name>A0A8J3A7L9_9PROT</name>
<evidence type="ECO:0000313" key="5">
    <source>
        <dbReference type="Proteomes" id="UP000818603"/>
    </source>
</evidence>
<keyword evidence="5" id="KW-1185">Reference proteome</keyword>
<dbReference type="EMBL" id="VCJR02000002">
    <property type="protein sequence ID" value="NHK28447.1"/>
    <property type="molecule type" value="Genomic_DNA"/>
</dbReference>
<proteinExistence type="predicted"/>
<reference evidence="2" key="1">
    <citation type="journal article" date="2014" name="Int. J. Syst. Evol. Microbiol.">
        <title>Complete genome sequence of Corynebacterium casei LMG S-19264T (=DSM 44701T), isolated from a smear-ripened cheese.</title>
        <authorList>
            <consortium name="US DOE Joint Genome Institute (JGI-PGF)"/>
            <person name="Walter F."/>
            <person name="Albersmeier A."/>
            <person name="Kalinowski J."/>
            <person name="Ruckert C."/>
        </authorList>
    </citation>
    <scope>NUCLEOTIDE SEQUENCE</scope>
    <source>
        <strain evidence="2">CGMCC 1.14984</strain>
    </source>
</reference>
<dbReference type="EMBL" id="BMGZ01000002">
    <property type="protein sequence ID" value="GGH98504.1"/>
    <property type="molecule type" value="Genomic_DNA"/>
</dbReference>
<protein>
    <submittedName>
        <fullName evidence="2">Uncharacterized protein</fullName>
    </submittedName>
</protein>
<gene>
    <name evidence="3" type="ORF">FF098_011070</name>
    <name evidence="2" type="ORF">GCM10011355_22250</name>
</gene>